<evidence type="ECO:0000256" key="2">
    <source>
        <dbReference type="ARBA" id="ARBA00006275"/>
    </source>
</evidence>
<comment type="caution">
    <text evidence="9">The sequence shown here is derived from an EMBL/GenBank/DDBJ whole genome shotgun (WGS) entry which is preliminary data.</text>
</comment>
<keyword evidence="10" id="KW-1185">Reference proteome</keyword>
<dbReference type="InterPro" id="IPR011990">
    <property type="entry name" value="TPR-like_helical_dom_sf"/>
</dbReference>
<comment type="similarity">
    <text evidence="2">Belongs to the SusD family.</text>
</comment>
<feature type="chain" id="PRO_5020531681" evidence="6">
    <location>
        <begin position="24"/>
        <end position="482"/>
    </location>
</feature>
<protein>
    <submittedName>
        <fullName evidence="9">SusD-like starch-binding protein associating with outer membrane</fullName>
    </submittedName>
</protein>
<evidence type="ECO:0000256" key="3">
    <source>
        <dbReference type="ARBA" id="ARBA00022729"/>
    </source>
</evidence>
<evidence type="ECO:0000259" key="7">
    <source>
        <dbReference type="Pfam" id="PF07980"/>
    </source>
</evidence>
<keyword evidence="3 6" id="KW-0732">Signal</keyword>
<dbReference type="Pfam" id="PF14322">
    <property type="entry name" value="SusD-like_3"/>
    <property type="match status" value="1"/>
</dbReference>
<dbReference type="EMBL" id="SGXA01000001">
    <property type="protein sequence ID" value="RZS75022.1"/>
    <property type="molecule type" value="Genomic_DNA"/>
</dbReference>
<dbReference type="Pfam" id="PF07980">
    <property type="entry name" value="SusD_RagB"/>
    <property type="match status" value="1"/>
</dbReference>
<dbReference type="AlphaFoldDB" id="A0A4Q7N1F9"/>
<name>A0A4Q7N1F9_9BACT</name>
<evidence type="ECO:0000256" key="1">
    <source>
        <dbReference type="ARBA" id="ARBA00004442"/>
    </source>
</evidence>
<accession>A0A4Q7N1F9</accession>
<feature type="signal peptide" evidence="6">
    <location>
        <begin position="1"/>
        <end position="23"/>
    </location>
</feature>
<proteinExistence type="inferred from homology"/>
<dbReference type="Proteomes" id="UP000293874">
    <property type="component" value="Unassembled WGS sequence"/>
</dbReference>
<dbReference type="InterPro" id="IPR033985">
    <property type="entry name" value="SusD-like_N"/>
</dbReference>
<dbReference type="CDD" id="cd08977">
    <property type="entry name" value="SusD"/>
    <property type="match status" value="1"/>
</dbReference>
<dbReference type="GO" id="GO:0009279">
    <property type="term" value="C:cell outer membrane"/>
    <property type="evidence" value="ECO:0007669"/>
    <property type="project" value="UniProtKB-SubCell"/>
</dbReference>
<sequence>MSMKLFSKSIYTVALCLFLTACKKLLDIAPPINSVTTEELFADNKQAEWAMAGIYSKMINGTDYVFIEEGANVNFAAGLSTIQGALSADEMVPGVSRAGTPETNAMQNKLTIASGARTDAIWISAYRIIFDANALIEGIEASTAIALTDSVRKQLTGEALAIRAFTYFYLVNFFGDVPLLINSDYRKNAVQPRSAVAKVYEQIKTDLVRAKSLLNDDYKLHNTERVRITKWFAEALLSRVYLYTGEYQPAIISATAVIDQASLFSIEPDLNNVFTPASKECIFQLKPSQEQKAFVLNNSHPEAYLLHLVTGLMPNYIISQPLLDAFEINDQRKIKWTETLNQQLIAAKYKRSGQPEYYTVMRLAEMYLIRAEARLLLSPANKADAIDDLNVLRKRADVDELDDLLTIPQVTQAIAHERRVELFAEWSHRWFDLKRTGKAHDVLSAIPYKQPWWGDYQFLYPIPAGEIRLNANLSQNPEYNSR</sequence>
<organism evidence="9 10">
    <name type="scientific">Pseudobacter ginsenosidimutans</name>
    <dbReference type="NCBI Taxonomy" id="661488"/>
    <lineage>
        <taxon>Bacteria</taxon>
        <taxon>Pseudomonadati</taxon>
        <taxon>Bacteroidota</taxon>
        <taxon>Chitinophagia</taxon>
        <taxon>Chitinophagales</taxon>
        <taxon>Chitinophagaceae</taxon>
        <taxon>Pseudobacter</taxon>
    </lineage>
</organism>
<keyword evidence="5" id="KW-0998">Cell outer membrane</keyword>
<comment type="subcellular location">
    <subcellularLocation>
        <location evidence="1">Cell outer membrane</location>
    </subcellularLocation>
</comment>
<feature type="domain" description="SusD-like N-terminal" evidence="8">
    <location>
        <begin position="107"/>
        <end position="242"/>
    </location>
</feature>
<gene>
    <name evidence="9" type="ORF">EV199_0879</name>
</gene>
<evidence type="ECO:0000256" key="6">
    <source>
        <dbReference type="SAM" id="SignalP"/>
    </source>
</evidence>
<evidence type="ECO:0000313" key="10">
    <source>
        <dbReference type="Proteomes" id="UP000293874"/>
    </source>
</evidence>
<evidence type="ECO:0000256" key="4">
    <source>
        <dbReference type="ARBA" id="ARBA00023136"/>
    </source>
</evidence>
<evidence type="ECO:0000313" key="9">
    <source>
        <dbReference type="EMBL" id="RZS75022.1"/>
    </source>
</evidence>
<feature type="domain" description="RagB/SusD" evidence="7">
    <location>
        <begin position="339"/>
        <end position="479"/>
    </location>
</feature>
<dbReference type="PROSITE" id="PS51257">
    <property type="entry name" value="PROKAR_LIPOPROTEIN"/>
    <property type="match status" value="1"/>
</dbReference>
<evidence type="ECO:0000259" key="8">
    <source>
        <dbReference type="Pfam" id="PF14322"/>
    </source>
</evidence>
<dbReference type="Gene3D" id="1.25.40.390">
    <property type="match status" value="1"/>
</dbReference>
<dbReference type="SUPFAM" id="SSF48452">
    <property type="entry name" value="TPR-like"/>
    <property type="match status" value="1"/>
</dbReference>
<evidence type="ECO:0000256" key="5">
    <source>
        <dbReference type="ARBA" id="ARBA00023237"/>
    </source>
</evidence>
<reference evidence="9 10" key="1">
    <citation type="submission" date="2019-02" db="EMBL/GenBank/DDBJ databases">
        <title>Genomic Encyclopedia of Type Strains, Phase IV (KMG-IV): sequencing the most valuable type-strain genomes for metagenomic binning, comparative biology and taxonomic classification.</title>
        <authorList>
            <person name="Goeker M."/>
        </authorList>
    </citation>
    <scope>NUCLEOTIDE SEQUENCE [LARGE SCALE GENOMIC DNA]</scope>
    <source>
        <strain evidence="9 10">DSM 18116</strain>
    </source>
</reference>
<keyword evidence="4" id="KW-0472">Membrane</keyword>
<dbReference type="InterPro" id="IPR012944">
    <property type="entry name" value="SusD_RagB_dom"/>
</dbReference>